<evidence type="ECO:0000256" key="1">
    <source>
        <dbReference type="SAM" id="Phobius"/>
    </source>
</evidence>
<gene>
    <name evidence="2" type="ORF">CLV38_1138</name>
</gene>
<dbReference type="Proteomes" id="UP000238205">
    <property type="component" value="Unassembled WGS sequence"/>
</dbReference>
<proteinExistence type="predicted"/>
<protein>
    <submittedName>
        <fullName evidence="2">Uncharacterized protein</fullName>
    </submittedName>
</protein>
<keyword evidence="3" id="KW-1185">Reference proteome</keyword>
<dbReference type="AlphaFoldDB" id="A0A2T0W6D3"/>
<keyword evidence="1" id="KW-1133">Transmembrane helix</keyword>
<evidence type="ECO:0000313" key="3">
    <source>
        <dbReference type="Proteomes" id="UP000238205"/>
    </source>
</evidence>
<keyword evidence="1" id="KW-0472">Membrane</keyword>
<dbReference type="EMBL" id="PVTO01000013">
    <property type="protein sequence ID" value="PRY82271.1"/>
    <property type="molecule type" value="Genomic_DNA"/>
</dbReference>
<comment type="caution">
    <text evidence="2">The sequence shown here is derived from an EMBL/GenBank/DDBJ whole genome shotgun (WGS) entry which is preliminary data.</text>
</comment>
<organism evidence="2 3">
    <name type="scientific">Alkalibacterium olivapovliticus</name>
    <dbReference type="NCBI Taxonomy" id="99907"/>
    <lineage>
        <taxon>Bacteria</taxon>
        <taxon>Bacillati</taxon>
        <taxon>Bacillota</taxon>
        <taxon>Bacilli</taxon>
        <taxon>Lactobacillales</taxon>
        <taxon>Carnobacteriaceae</taxon>
        <taxon>Alkalibacterium</taxon>
    </lineage>
</organism>
<evidence type="ECO:0000313" key="2">
    <source>
        <dbReference type="EMBL" id="PRY82271.1"/>
    </source>
</evidence>
<reference evidence="2 3" key="1">
    <citation type="submission" date="2018-03" db="EMBL/GenBank/DDBJ databases">
        <title>Genomic Encyclopedia of Archaeal and Bacterial Type Strains, Phase II (KMG-II): from individual species to whole genera.</title>
        <authorList>
            <person name="Goeker M."/>
        </authorList>
    </citation>
    <scope>NUCLEOTIDE SEQUENCE [LARGE SCALE GENOMIC DNA]</scope>
    <source>
        <strain evidence="2 3">DSM 13175</strain>
    </source>
</reference>
<sequence>MNEQNQKVKEDKLMEEISKGKASSWFGVFLFLTIITVMIILVFLGFILMYFMNS</sequence>
<name>A0A2T0W6D3_9LACT</name>
<accession>A0A2T0W6D3</accession>
<feature type="transmembrane region" description="Helical" evidence="1">
    <location>
        <begin position="25"/>
        <end position="51"/>
    </location>
</feature>
<keyword evidence="1" id="KW-0812">Transmembrane</keyword>
<dbReference type="RefSeq" id="WP_170068846.1">
    <property type="nucleotide sequence ID" value="NZ_PVTO01000013.1"/>
</dbReference>